<reference evidence="2 3" key="1">
    <citation type="journal article" date="2021" name="Nat. Plants">
        <title>The Taxus genome provides insights into paclitaxel biosynthesis.</title>
        <authorList>
            <person name="Xiong X."/>
            <person name="Gou J."/>
            <person name="Liao Q."/>
            <person name="Li Y."/>
            <person name="Zhou Q."/>
            <person name="Bi G."/>
            <person name="Li C."/>
            <person name="Du R."/>
            <person name="Wang X."/>
            <person name="Sun T."/>
            <person name="Guo L."/>
            <person name="Liang H."/>
            <person name="Lu P."/>
            <person name="Wu Y."/>
            <person name="Zhang Z."/>
            <person name="Ro D.K."/>
            <person name="Shang Y."/>
            <person name="Huang S."/>
            <person name="Yan J."/>
        </authorList>
    </citation>
    <scope>NUCLEOTIDE SEQUENCE [LARGE SCALE GENOMIC DNA]</scope>
    <source>
        <strain evidence="2">Ta-2019</strain>
    </source>
</reference>
<sequence>LNFSKEKSDLGKEQGDGIVGSHTQEEGAFSSAHNHSQPIGIVLTAVNEKQNDDGLDFRKSHGDIPTTYKANQRKSRHMGTPRGAKDVEKSELQGVNGARIPGDIVGRQAHIIRASFDARDNPRLLGIFGTATC</sequence>
<dbReference type="EMBL" id="JAHRHJ020003813">
    <property type="protein sequence ID" value="KAH9287709.1"/>
    <property type="molecule type" value="Genomic_DNA"/>
</dbReference>
<name>A0AA38EYJ4_TAXCH</name>
<feature type="non-terminal residue" evidence="2">
    <location>
        <position position="1"/>
    </location>
</feature>
<organism evidence="2 3">
    <name type="scientific">Taxus chinensis</name>
    <name type="common">Chinese yew</name>
    <name type="synonym">Taxus wallichiana var. chinensis</name>
    <dbReference type="NCBI Taxonomy" id="29808"/>
    <lineage>
        <taxon>Eukaryota</taxon>
        <taxon>Viridiplantae</taxon>
        <taxon>Streptophyta</taxon>
        <taxon>Embryophyta</taxon>
        <taxon>Tracheophyta</taxon>
        <taxon>Spermatophyta</taxon>
        <taxon>Pinopsida</taxon>
        <taxon>Pinidae</taxon>
        <taxon>Conifers II</taxon>
        <taxon>Cupressales</taxon>
        <taxon>Taxaceae</taxon>
        <taxon>Taxus</taxon>
    </lineage>
</organism>
<keyword evidence="3" id="KW-1185">Reference proteome</keyword>
<evidence type="ECO:0000313" key="3">
    <source>
        <dbReference type="Proteomes" id="UP000824469"/>
    </source>
</evidence>
<feature type="non-terminal residue" evidence="2">
    <location>
        <position position="133"/>
    </location>
</feature>
<feature type="compositionally biased region" description="Basic and acidic residues" evidence="1">
    <location>
        <begin position="52"/>
        <end position="62"/>
    </location>
</feature>
<comment type="caution">
    <text evidence="2">The sequence shown here is derived from an EMBL/GenBank/DDBJ whole genome shotgun (WGS) entry which is preliminary data.</text>
</comment>
<feature type="region of interest" description="Disordered" evidence="1">
    <location>
        <begin position="1"/>
        <end position="36"/>
    </location>
</feature>
<dbReference type="Proteomes" id="UP000824469">
    <property type="component" value="Unassembled WGS sequence"/>
</dbReference>
<feature type="compositionally biased region" description="Basic and acidic residues" evidence="1">
    <location>
        <begin position="1"/>
        <end position="15"/>
    </location>
</feature>
<gene>
    <name evidence="2" type="ORF">KI387_031826</name>
</gene>
<feature type="region of interest" description="Disordered" evidence="1">
    <location>
        <begin position="52"/>
        <end position="89"/>
    </location>
</feature>
<evidence type="ECO:0000313" key="2">
    <source>
        <dbReference type="EMBL" id="KAH9287709.1"/>
    </source>
</evidence>
<protein>
    <submittedName>
        <fullName evidence="2">Uncharacterized protein</fullName>
    </submittedName>
</protein>
<proteinExistence type="predicted"/>
<evidence type="ECO:0000256" key="1">
    <source>
        <dbReference type="SAM" id="MobiDB-lite"/>
    </source>
</evidence>
<dbReference type="AlphaFoldDB" id="A0AA38EYJ4"/>
<accession>A0AA38EYJ4</accession>